<sequence length="43" mass="4651">GPSREKFLAKNFYNSVQVGQELVKIVNLTSFKGLQLIAGATIA</sequence>
<proteinExistence type="predicted"/>
<dbReference type="Proteomes" id="UP000005413">
    <property type="component" value="Unassembled WGS sequence"/>
</dbReference>
<evidence type="ECO:0000313" key="1">
    <source>
        <dbReference type="EMBL" id="EHJ06655.1"/>
    </source>
</evidence>
<protein>
    <submittedName>
        <fullName evidence="1">Uncharacterized protein</fullName>
    </submittedName>
</protein>
<accession>G5JMD8</accession>
<feature type="non-terminal residue" evidence="1">
    <location>
        <position position="1"/>
    </location>
</feature>
<dbReference type="AlphaFoldDB" id="G5JMD8"/>
<organism evidence="1 2">
    <name type="scientific">Staphylococcus simiae CCM 7213 = CCUG 51256</name>
    <dbReference type="NCBI Taxonomy" id="911238"/>
    <lineage>
        <taxon>Bacteria</taxon>
        <taxon>Bacillati</taxon>
        <taxon>Bacillota</taxon>
        <taxon>Bacilli</taxon>
        <taxon>Bacillales</taxon>
        <taxon>Staphylococcaceae</taxon>
        <taxon>Staphylococcus</taxon>
    </lineage>
</organism>
<gene>
    <name evidence="1" type="ORF">SS7213T_13327</name>
</gene>
<comment type="caution">
    <text evidence="1">The sequence shown here is derived from an EMBL/GenBank/DDBJ whole genome shotgun (WGS) entry which is preliminary data.</text>
</comment>
<dbReference type="EMBL" id="AEUN01000562">
    <property type="protein sequence ID" value="EHJ06655.1"/>
    <property type="molecule type" value="Genomic_DNA"/>
</dbReference>
<evidence type="ECO:0000313" key="2">
    <source>
        <dbReference type="Proteomes" id="UP000005413"/>
    </source>
</evidence>
<keyword evidence="2" id="KW-1185">Reference proteome</keyword>
<name>G5JMD8_9STAP</name>
<reference evidence="1 2" key="1">
    <citation type="journal article" date="2012" name="BMC Genomics">
        <title>Comparative genomic analysis of the genus Staphylococcus including Staphylococcus aureus and its newly described sister species Staphylococcus simiae.</title>
        <authorList>
            <person name="Suzuki H."/>
            <person name="Lefebure T."/>
            <person name="Pavinski Bitar P."/>
            <person name="Stanhope M.J."/>
        </authorList>
    </citation>
    <scope>NUCLEOTIDE SEQUENCE [LARGE SCALE GENOMIC DNA]</scope>
    <source>
        <strain evidence="1 2">CCM 7213</strain>
    </source>
</reference>